<reference evidence="2 3" key="1">
    <citation type="submission" date="2019-02" db="EMBL/GenBank/DDBJ databases">
        <title>Genome sequencing of the rare red list fungi Antrodiella citrinella (Flaviporus citrinellus).</title>
        <authorList>
            <person name="Buettner E."/>
            <person name="Kellner H."/>
        </authorList>
    </citation>
    <scope>NUCLEOTIDE SEQUENCE [LARGE SCALE GENOMIC DNA]</scope>
    <source>
        <strain evidence="2 3">DSM 108506</strain>
    </source>
</reference>
<evidence type="ECO:0000256" key="1">
    <source>
        <dbReference type="SAM" id="MobiDB-lite"/>
    </source>
</evidence>
<keyword evidence="3" id="KW-1185">Reference proteome</keyword>
<feature type="region of interest" description="Disordered" evidence="1">
    <location>
        <begin position="47"/>
        <end position="115"/>
    </location>
</feature>
<dbReference type="Proteomes" id="UP000308730">
    <property type="component" value="Unassembled WGS sequence"/>
</dbReference>
<evidence type="ECO:0000313" key="2">
    <source>
        <dbReference type="EMBL" id="THH32881.1"/>
    </source>
</evidence>
<dbReference type="EMBL" id="SGPM01000013">
    <property type="protein sequence ID" value="THH32881.1"/>
    <property type="molecule type" value="Genomic_DNA"/>
</dbReference>
<evidence type="ECO:0000313" key="3">
    <source>
        <dbReference type="Proteomes" id="UP000308730"/>
    </source>
</evidence>
<protein>
    <submittedName>
        <fullName evidence="2">Uncharacterized protein</fullName>
    </submittedName>
</protein>
<dbReference type="OrthoDB" id="514070at2759"/>
<organism evidence="2 3">
    <name type="scientific">Antrodiella citrinella</name>
    <dbReference type="NCBI Taxonomy" id="2447956"/>
    <lineage>
        <taxon>Eukaryota</taxon>
        <taxon>Fungi</taxon>
        <taxon>Dikarya</taxon>
        <taxon>Basidiomycota</taxon>
        <taxon>Agaricomycotina</taxon>
        <taxon>Agaricomycetes</taxon>
        <taxon>Polyporales</taxon>
        <taxon>Steccherinaceae</taxon>
        <taxon>Antrodiella</taxon>
    </lineage>
</organism>
<accession>A0A4S4N4U7</accession>
<name>A0A4S4N4U7_9APHY</name>
<dbReference type="AlphaFoldDB" id="A0A4S4N4U7"/>
<proteinExistence type="predicted"/>
<feature type="compositionally biased region" description="Polar residues" evidence="1">
    <location>
        <begin position="77"/>
        <end position="89"/>
    </location>
</feature>
<sequence length="336" mass="36507">MAIAGKTYKKYNTRTSLAQLDDLKLSSAGVTDKEERKLVLAALKKAGYKKTAPAVDPGAPSTITSSSRTRGKVKTGANHSGTSLQSQPGEAQKGAKKKRKRDDTLNDYLPDHAPDDGESYGTLSFNEILDEKYLMSKSTMINRAPVMTAWSFIVAERLGFQREEALSIGQWRALSTGTPVSPSAAFSYITRTLQQTAPQIVGALRLLGASYAPAELNTKGYALYVEFRPEVDGWGKKNEVKCSKILGLRKKVEGPTMEGPTMDGDGDVVDTDKIVQMQTADEEFDKMANEAEEPEPKKARGMTLEEYEAALDADDAFNDLDFGIGDLPGDSMGIES</sequence>
<comment type="caution">
    <text evidence="2">The sequence shown here is derived from an EMBL/GenBank/DDBJ whole genome shotgun (WGS) entry which is preliminary data.</text>
</comment>
<feature type="compositionally biased region" description="Basic and acidic residues" evidence="1">
    <location>
        <begin position="101"/>
        <end position="115"/>
    </location>
</feature>
<gene>
    <name evidence="2" type="ORF">EUX98_g1289</name>
</gene>